<evidence type="ECO:0008006" key="3">
    <source>
        <dbReference type="Google" id="ProtNLM"/>
    </source>
</evidence>
<name>A0A6I5ZVK6_9FIRM</name>
<dbReference type="EMBL" id="CP046245">
    <property type="protein sequence ID" value="QGP94103.1"/>
    <property type="molecule type" value="Genomic_DNA"/>
</dbReference>
<geneLocation type="plasmid" evidence="1 2">
    <name>pMGLY</name>
</geneLocation>
<organism evidence="1 2">
    <name type="scientific">Neomoorella glycerini</name>
    <dbReference type="NCBI Taxonomy" id="55779"/>
    <lineage>
        <taxon>Bacteria</taxon>
        <taxon>Bacillati</taxon>
        <taxon>Bacillota</taxon>
        <taxon>Clostridia</taxon>
        <taxon>Neomoorellales</taxon>
        <taxon>Neomoorellaceae</taxon>
        <taxon>Neomoorella</taxon>
    </lineage>
</organism>
<accession>A0A6I5ZVK6</accession>
<sequence length="122" mass="13672">MKRLTVRLPEDVYNALASLSIRRKESIAVTIRRLLSQAISEEAAVDGKDVITDAVRRAMRDVLKPTEDRLAKLASKAARMAATATYLNTQVIGDLGRRDVLQIYNEARKRAAAYLREQDDEA</sequence>
<dbReference type="Proteomes" id="UP000425916">
    <property type="component" value="Plasmid pMGLY"/>
</dbReference>
<evidence type="ECO:0000313" key="2">
    <source>
        <dbReference type="Proteomes" id="UP000425916"/>
    </source>
</evidence>
<evidence type="ECO:0000313" key="1">
    <source>
        <dbReference type="EMBL" id="QGP94103.1"/>
    </source>
</evidence>
<keyword evidence="1" id="KW-0614">Plasmid</keyword>
<dbReference type="AlphaFoldDB" id="A0A6I5ZVK6"/>
<protein>
    <recommendedName>
        <fullName evidence="3">Ribbon-helix-helix protein CopG domain-containing protein</fullName>
    </recommendedName>
</protein>
<proteinExistence type="predicted"/>
<gene>
    <name evidence="1" type="ORF">MGLY_35280</name>
</gene>
<dbReference type="OrthoDB" id="1726206at2"/>
<keyword evidence="2" id="KW-1185">Reference proteome</keyword>
<reference evidence="1 2" key="1">
    <citation type="submission" date="2019-11" db="EMBL/GenBank/DDBJ databases">
        <title>Genome sequence of Moorella glycerini DSM11254.</title>
        <authorList>
            <person name="Poehlein A."/>
            <person name="Boeer T."/>
            <person name="Daniel R."/>
        </authorList>
    </citation>
    <scope>NUCLEOTIDE SEQUENCE [LARGE SCALE GENOMIC DNA]</scope>
    <source>
        <strain evidence="1 2">DSM 11254</strain>
        <plasmid evidence="1 2">pMGLY</plasmid>
    </source>
</reference>